<dbReference type="Pfam" id="PF07514">
    <property type="entry name" value="TraI_2"/>
    <property type="match status" value="1"/>
</dbReference>
<protein>
    <submittedName>
        <fullName evidence="4">Integrating conjugative element relaxase, PFGI-1 class</fullName>
    </submittedName>
</protein>
<evidence type="ECO:0000259" key="3">
    <source>
        <dbReference type="Pfam" id="PF07515"/>
    </source>
</evidence>
<dbReference type="Proteomes" id="UP000029590">
    <property type="component" value="Unassembled WGS sequence"/>
</dbReference>
<dbReference type="InterPro" id="IPR036390">
    <property type="entry name" value="WH_DNA-bd_sf"/>
</dbReference>
<feature type="domain" description="Uncharacterised" evidence="2">
    <location>
        <begin position="58"/>
        <end position="378"/>
    </location>
</feature>
<feature type="compositionally biased region" description="Low complexity" evidence="1">
    <location>
        <begin position="432"/>
        <end position="449"/>
    </location>
</feature>
<feature type="region of interest" description="Disordered" evidence="1">
    <location>
        <begin position="427"/>
        <end position="449"/>
    </location>
</feature>
<evidence type="ECO:0000313" key="5">
    <source>
        <dbReference type="Proteomes" id="UP000029590"/>
    </source>
</evidence>
<gene>
    <name evidence="4" type="primary">traI</name>
    <name evidence="4" type="ORF">DM48_7899</name>
</gene>
<dbReference type="NCBIfam" id="NF041494">
    <property type="entry name" value="MobH"/>
    <property type="match status" value="1"/>
</dbReference>
<dbReference type="Pfam" id="PF07515">
    <property type="entry name" value="TraI_2_C"/>
    <property type="match status" value="1"/>
</dbReference>
<dbReference type="NCBIfam" id="TIGR03760">
    <property type="entry name" value="ICE_TraI_Pfluor"/>
    <property type="match status" value="1"/>
</dbReference>
<sequence>MSTTALVAAATLCFAGAAGLSVYAWRSIRRTSTTPQLAQVPAGPKLRQGQLAVLDGQTLLDRSGMHGTLAQIRERSGLAAANFEQDLQPVLLAVAAFVQRLPASEAHHHAQPGGLLVHVIEVADAALRLRAGRVLPVGAPIEQVARLQHRWTYGVCLAALLHDIGRPMSDLRIHYFKSADGVPAPWIPLAGSLEAHGAVAYTVEFPSSSERDYQAHQRLPIVLMQQLVPRKAWMWLAEDPALIRELNAFLSGQPLANSAIADIVVAADQTSVKANLVSGPRTRFKTARAVPLIERLMRALRRMLVDGTLPINQIGYAAGWSDSNSMWLVPKTVADAVRDYLVREETGEGAGAGIPTDNNRLFDTWQEYGAVRPNQKGGALWDIEIRAGEQVKSLNALCFPLEMLYQEPSQYPRPFSGEIRPLSAATNVEGSTAQPAKEAAQTPAEAAVAGMPAPATSTALPPAVVGALAPAPAAPIAVLNAGPTEEHLAPVADTPGPNGEVAAPAPTASPEAAPNAAPKAPVPTMKQSSASLKHLLSGDPPAAPRGGVLEMPGAVVPVDPYASMRDPLSTAGHPVAAKLMSWLQQGIASGSIPFNNSGTFVHFVSDGMLLVSPKVFKLFQREFGVDGEGAGKDQEDGFAVVQSSFIKSGWAQRRGKKDYLHKYVIEGGRAIKPLSCLLVPDPQRWFQPVPAANPVLRAFDPARDNDAQVG</sequence>
<proteinExistence type="predicted"/>
<feature type="domain" description="Putative conjugal transfer nickase/helicase TraI C-terminal" evidence="3">
    <location>
        <begin position="576"/>
        <end position="697"/>
    </location>
</feature>
<comment type="caution">
    <text evidence="4">The sequence shown here is derived from an EMBL/GenBank/DDBJ whole genome shotgun (WGS) entry which is preliminary data.</text>
</comment>
<name>A0AAW3F9P1_BURGA</name>
<dbReference type="RefSeq" id="WP_080752291.1">
    <property type="nucleotide sequence ID" value="NZ_JAHPMB010000026.1"/>
</dbReference>
<organism evidence="4 5">
    <name type="scientific">Burkholderia gladioli</name>
    <name type="common">Pseudomonas marginata</name>
    <name type="synonym">Phytomonas marginata</name>
    <dbReference type="NCBI Taxonomy" id="28095"/>
    <lineage>
        <taxon>Bacteria</taxon>
        <taxon>Pseudomonadati</taxon>
        <taxon>Pseudomonadota</taxon>
        <taxon>Betaproteobacteria</taxon>
        <taxon>Burkholderiales</taxon>
        <taxon>Burkholderiaceae</taxon>
        <taxon>Burkholderia</taxon>
    </lineage>
</organism>
<evidence type="ECO:0000313" key="4">
    <source>
        <dbReference type="EMBL" id="KGC20295.1"/>
    </source>
</evidence>
<reference evidence="4 5" key="1">
    <citation type="submission" date="2014-04" db="EMBL/GenBank/DDBJ databases">
        <authorList>
            <person name="Bishop-Lilly K.A."/>
            <person name="Broomall S.M."/>
            <person name="Chain P.S."/>
            <person name="Chertkov O."/>
            <person name="Coyne S.R."/>
            <person name="Daligault H.E."/>
            <person name="Davenport K.W."/>
            <person name="Erkkila T."/>
            <person name="Frey K.G."/>
            <person name="Gibbons H.S."/>
            <person name="Gu W."/>
            <person name="Jaissle J."/>
            <person name="Johnson S.L."/>
            <person name="Koroleva G.I."/>
            <person name="Ladner J.T."/>
            <person name="Lo C.-C."/>
            <person name="Minogue T.D."/>
            <person name="Munk C."/>
            <person name="Palacios G.F."/>
            <person name="Redden C.L."/>
            <person name="Rosenzweig C.N."/>
            <person name="Scholz M.B."/>
            <person name="Teshima H."/>
            <person name="Xu Y."/>
        </authorList>
    </citation>
    <scope>NUCLEOTIDE SEQUENCE [LARGE SCALE GENOMIC DNA]</scope>
    <source>
        <strain evidence="5">gladioli</strain>
    </source>
</reference>
<dbReference type="Gene3D" id="1.10.3210.40">
    <property type="match status" value="1"/>
</dbReference>
<feature type="region of interest" description="Disordered" evidence="1">
    <location>
        <begin position="487"/>
        <end position="545"/>
    </location>
</feature>
<evidence type="ECO:0000259" key="2">
    <source>
        <dbReference type="Pfam" id="PF07514"/>
    </source>
</evidence>
<accession>A0AAW3F9P1</accession>
<dbReference type="InterPro" id="IPR011093">
    <property type="entry name" value="TraI_2_C"/>
</dbReference>
<dbReference type="InterPro" id="IPR022391">
    <property type="entry name" value="ICE_relaxase_PFGI-1"/>
</dbReference>
<dbReference type="EMBL" id="JPGG01000012">
    <property type="protein sequence ID" value="KGC20295.1"/>
    <property type="molecule type" value="Genomic_DNA"/>
</dbReference>
<dbReference type="InterPro" id="IPR011119">
    <property type="entry name" value="Unchr_helicase_relaxase_TraI"/>
</dbReference>
<dbReference type="AlphaFoldDB" id="A0AAW3F9P1"/>
<feature type="compositionally biased region" description="Low complexity" evidence="1">
    <location>
        <begin position="502"/>
        <end position="523"/>
    </location>
</feature>
<dbReference type="SUPFAM" id="SSF46785">
    <property type="entry name" value="Winged helix' DNA-binding domain"/>
    <property type="match status" value="1"/>
</dbReference>
<evidence type="ECO:0000256" key="1">
    <source>
        <dbReference type="SAM" id="MobiDB-lite"/>
    </source>
</evidence>